<evidence type="ECO:0000256" key="3">
    <source>
        <dbReference type="ARBA" id="ARBA00004123"/>
    </source>
</evidence>
<dbReference type="GO" id="GO:0031119">
    <property type="term" value="P:tRNA pseudouridine synthesis"/>
    <property type="evidence" value="ECO:0007669"/>
    <property type="project" value="InterPro"/>
</dbReference>
<dbReference type="InterPro" id="IPR020094">
    <property type="entry name" value="TruA/RsuA/RluB/E/F_N"/>
</dbReference>
<dbReference type="GO" id="GO:0006397">
    <property type="term" value="P:mRNA processing"/>
    <property type="evidence" value="ECO:0007669"/>
    <property type="project" value="UniProtKB-KW"/>
</dbReference>
<name>A0AA38W115_9PEZI</name>
<evidence type="ECO:0000256" key="4">
    <source>
        <dbReference type="ARBA" id="ARBA00009375"/>
    </source>
</evidence>
<dbReference type="EMBL" id="JANBVN010000003">
    <property type="protein sequence ID" value="KAJ9165484.1"/>
    <property type="molecule type" value="Genomic_DNA"/>
</dbReference>
<dbReference type="InterPro" id="IPR020095">
    <property type="entry name" value="PsdUridine_synth_TruA_C"/>
</dbReference>
<dbReference type="PANTHER" id="PTHR11142:SF4">
    <property type="entry name" value="PSEUDOURIDYLATE SYNTHASE 1 HOMOLOG"/>
    <property type="match status" value="1"/>
</dbReference>
<protein>
    <recommendedName>
        <fullName evidence="11">tRNA pseudouridine synthase 1</fullName>
    </recommendedName>
    <alternativeName>
        <fullName evidence="12">tRNA pseudouridylate synthase 1</fullName>
    </alternativeName>
    <alternativeName>
        <fullName evidence="13">tRNA-uridine isomerase 1</fullName>
    </alternativeName>
</protein>
<keyword evidence="6" id="KW-0819">tRNA processing</keyword>
<comment type="catalytic activity">
    <reaction evidence="2">
        <text>uridine in snRNA = pseudouridine in snRNA</text>
        <dbReference type="Rhea" id="RHEA:51124"/>
        <dbReference type="Rhea" id="RHEA-COMP:12891"/>
        <dbReference type="Rhea" id="RHEA-COMP:12892"/>
        <dbReference type="ChEBI" id="CHEBI:65314"/>
        <dbReference type="ChEBI" id="CHEBI:65315"/>
    </reaction>
</comment>
<dbReference type="Pfam" id="PF01416">
    <property type="entry name" value="PseudoU_synth_1"/>
    <property type="match status" value="1"/>
</dbReference>
<evidence type="ECO:0000256" key="15">
    <source>
        <dbReference type="PIRSR" id="PIRSR641708-2"/>
    </source>
</evidence>
<dbReference type="InterPro" id="IPR041708">
    <property type="entry name" value="PUS1/PUS2-like"/>
</dbReference>
<feature type="region of interest" description="Disordered" evidence="16">
    <location>
        <begin position="661"/>
        <end position="681"/>
    </location>
</feature>
<organism evidence="18 19">
    <name type="scientific">Coniochaeta hoffmannii</name>
    <dbReference type="NCBI Taxonomy" id="91930"/>
    <lineage>
        <taxon>Eukaryota</taxon>
        <taxon>Fungi</taxon>
        <taxon>Dikarya</taxon>
        <taxon>Ascomycota</taxon>
        <taxon>Pezizomycotina</taxon>
        <taxon>Sordariomycetes</taxon>
        <taxon>Sordariomycetidae</taxon>
        <taxon>Coniochaetales</taxon>
        <taxon>Coniochaetaceae</taxon>
        <taxon>Coniochaeta</taxon>
    </lineage>
</organism>
<accession>A0AA38W115</accession>
<dbReference type="GO" id="GO:0009982">
    <property type="term" value="F:pseudouridine synthase activity"/>
    <property type="evidence" value="ECO:0007669"/>
    <property type="project" value="InterPro"/>
</dbReference>
<evidence type="ECO:0000256" key="10">
    <source>
        <dbReference type="ARBA" id="ARBA00053072"/>
    </source>
</evidence>
<dbReference type="GO" id="GO:1990481">
    <property type="term" value="P:mRNA pseudouridine synthesis"/>
    <property type="evidence" value="ECO:0007669"/>
    <property type="project" value="TreeGrafter"/>
</dbReference>
<dbReference type="FunFam" id="3.30.70.660:FF:000002">
    <property type="entry name" value="tRNA pseudouridine synthase"/>
    <property type="match status" value="1"/>
</dbReference>
<dbReference type="Gene3D" id="3.30.70.660">
    <property type="entry name" value="Pseudouridine synthase I, catalytic domain, C-terminal subdomain"/>
    <property type="match status" value="1"/>
</dbReference>
<sequence>MTSDAKPAQPETMASEPAASAPAAAGDQASSGNGFRDSRKNNWNQRGNDKRGGGNKRKRGGGFGSRKFEGPDKREQVHNNRMDKRRKVIEGEGGEGGTSYASLPFSAEEIAAEDRRPKRKVAVMIGYAGTGYHGIQINHKEKTIEGDLFAAFVKAGAISKANADDPKKSSLVRCARTDKGVHAAGNVLSLKLIIEDDKLVEKINEHLPEQIRVWGIQRTNNGFSCYQQCSSRWYEYLMPSYALLPPQPQSFLGKKVEESAKKKGVYEQYVERLGDVKSYWEEVEKNDILPILEKLDPEVRAKVVDTLKGRSVEELGEDAPAAAAAAPDVEMAEASASTTGQKERKEATDTPSDTSSKRAREESAEPAEPAAEDQESKRAKVTEEEAPSEPPKAETALEKDTDAMDVEKPAQQAAADPATTSSTEKPGPEPKPPKEPTPYEKAIKDIKAAYVAAKRRFRVTPARIQKLQEALSLYEGTHNFHNYTILKTFKDPSAKRHIKSFIVNPKPIQIRDTEWLSIKVHGQSFMMHQIRKMIAMAVMVTRCGAPTELITESYGPRRISIPKAPGLGLLLERPVFDEYNKRAKAEYDREPIDFGNYEEKIQEFKDREIYRRMFEAEENDNAFHIFFHQLDNFKTDYFLWVTADGMEASYERTDRGLGEKIPKGLEAELGDEADGVEEVAN</sequence>
<comment type="caution">
    <text evidence="18">The sequence shown here is derived from an EMBL/GenBank/DDBJ whole genome shotgun (WGS) entry which is preliminary data.</text>
</comment>
<evidence type="ECO:0000256" key="13">
    <source>
        <dbReference type="ARBA" id="ARBA00080858"/>
    </source>
</evidence>
<evidence type="ECO:0000259" key="17">
    <source>
        <dbReference type="Pfam" id="PF01416"/>
    </source>
</evidence>
<evidence type="ECO:0000256" key="11">
    <source>
        <dbReference type="ARBA" id="ARBA00073968"/>
    </source>
</evidence>
<feature type="domain" description="Pseudouridine synthase I TruA alpha/beta" evidence="17">
    <location>
        <begin position="470"/>
        <end position="577"/>
    </location>
</feature>
<dbReference type="Gene3D" id="3.30.70.580">
    <property type="entry name" value="Pseudouridine synthase I, catalytic domain, N-terminal subdomain"/>
    <property type="match status" value="1"/>
</dbReference>
<dbReference type="PANTHER" id="PTHR11142">
    <property type="entry name" value="PSEUDOURIDYLATE SYNTHASE"/>
    <property type="match status" value="1"/>
</dbReference>
<keyword evidence="7" id="KW-0413">Isomerase</keyword>
<keyword evidence="5" id="KW-0507">mRNA processing</keyword>
<feature type="compositionally biased region" description="Basic and acidic residues" evidence="16">
    <location>
        <begin position="374"/>
        <end position="383"/>
    </location>
</feature>
<dbReference type="GO" id="GO:0003723">
    <property type="term" value="F:RNA binding"/>
    <property type="evidence" value="ECO:0007669"/>
    <property type="project" value="InterPro"/>
</dbReference>
<feature type="compositionally biased region" description="Acidic residues" evidence="16">
    <location>
        <begin position="668"/>
        <end position="681"/>
    </location>
</feature>
<evidence type="ECO:0000256" key="12">
    <source>
        <dbReference type="ARBA" id="ARBA00079072"/>
    </source>
</evidence>
<dbReference type="NCBIfam" id="TIGR00071">
    <property type="entry name" value="hisT_truA"/>
    <property type="match status" value="1"/>
</dbReference>
<evidence type="ECO:0000256" key="9">
    <source>
        <dbReference type="ARBA" id="ARBA00036943"/>
    </source>
</evidence>
<dbReference type="GO" id="GO:0031120">
    <property type="term" value="P:snRNA pseudouridine synthesis"/>
    <property type="evidence" value="ECO:0007669"/>
    <property type="project" value="UniProtKB-ARBA"/>
</dbReference>
<feature type="compositionally biased region" description="Low complexity" evidence="16">
    <location>
        <begin position="14"/>
        <end position="32"/>
    </location>
</feature>
<comment type="catalytic activity">
    <reaction evidence="1">
        <text>a uridine in mRNA = a pseudouridine in mRNA</text>
        <dbReference type="Rhea" id="RHEA:56644"/>
        <dbReference type="Rhea" id="RHEA-COMP:14658"/>
        <dbReference type="Rhea" id="RHEA-COMP:14659"/>
        <dbReference type="ChEBI" id="CHEBI:65314"/>
        <dbReference type="ChEBI" id="CHEBI:65315"/>
    </reaction>
</comment>
<dbReference type="Proteomes" id="UP001174691">
    <property type="component" value="Unassembled WGS sequence"/>
</dbReference>
<feature type="compositionally biased region" description="Basic and acidic residues" evidence="16">
    <location>
        <begin position="66"/>
        <end position="82"/>
    </location>
</feature>
<dbReference type="InterPro" id="IPR001406">
    <property type="entry name" value="PsdUridine_synth_TruA"/>
</dbReference>
<evidence type="ECO:0000313" key="19">
    <source>
        <dbReference type="Proteomes" id="UP001174691"/>
    </source>
</evidence>
<dbReference type="InterPro" id="IPR020103">
    <property type="entry name" value="PsdUridine_synth_cat_dom_sf"/>
</dbReference>
<evidence type="ECO:0000256" key="7">
    <source>
        <dbReference type="ARBA" id="ARBA00023235"/>
    </source>
</evidence>
<comment type="subcellular location">
    <subcellularLocation>
        <location evidence="3">Nucleus</location>
    </subcellularLocation>
</comment>
<dbReference type="SUPFAM" id="SSF55120">
    <property type="entry name" value="Pseudouridine synthase"/>
    <property type="match status" value="1"/>
</dbReference>
<comment type="function">
    <text evidence="10">Formation of pseudouridine at positions 27 and 28 in the anticodon stem and loop of transfer RNAs; at positions 34 and 36 of intron-containing precursor tRNA(Ile) and at position 35 in the intron-containing tRNA(Tyr). Catalyzes pseudouridylation at position 44 in U2 snRNA. Also catalyzes pseudouridylation of mRNAs.</text>
</comment>
<evidence type="ECO:0000256" key="16">
    <source>
        <dbReference type="SAM" id="MobiDB-lite"/>
    </source>
</evidence>
<evidence type="ECO:0000256" key="8">
    <source>
        <dbReference type="ARBA" id="ARBA00023242"/>
    </source>
</evidence>
<dbReference type="CDD" id="cd02568">
    <property type="entry name" value="PseudoU_synth_PUS1_PUS2"/>
    <property type="match status" value="1"/>
</dbReference>
<evidence type="ECO:0000256" key="6">
    <source>
        <dbReference type="ARBA" id="ARBA00022694"/>
    </source>
</evidence>
<evidence type="ECO:0000256" key="5">
    <source>
        <dbReference type="ARBA" id="ARBA00022664"/>
    </source>
</evidence>
<feature type="compositionally biased region" description="Basic and acidic residues" evidence="16">
    <location>
        <begin position="391"/>
        <end position="408"/>
    </location>
</feature>
<keyword evidence="8" id="KW-0539">Nucleus</keyword>
<comment type="similarity">
    <text evidence="4">Belongs to the tRNA pseudouridine synthase TruA family.</text>
</comment>
<evidence type="ECO:0000256" key="1">
    <source>
        <dbReference type="ARBA" id="ARBA00001166"/>
    </source>
</evidence>
<evidence type="ECO:0000256" key="14">
    <source>
        <dbReference type="PIRSR" id="PIRSR641708-1"/>
    </source>
</evidence>
<dbReference type="GO" id="GO:0005634">
    <property type="term" value="C:nucleus"/>
    <property type="evidence" value="ECO:0007669"/>
    <property type="project" value="UniProtKB-SubCell"/>
</dbReference>
<evidence type="ECO:0000313" key="18">
    <source>
        <dbReference type="EMBL" id="KAJ9165484.1"/>
    </source>
</evidence>
<dbReference type="AlphaFoldDB" id="A0AA38W115"/>
<keyword evidence="19" id="KW-1185">Reference proteome</keyword>
<feature type="compositionally biased region" description="Low complexity" evidence="16">
    <location>
        <begin position="318"/>
        <end position="336"/>
    </location>
</feature>
<feature type="compositionally biased region" description="Low complexity" evidence="16">
    <location>
        <begin position="409"/>
        <end position="425"/>
    </location>
</feature>
<comment type="catalytic activity">
    <reaction evidence="9">
        <text>a uridine in tRNA = a pseudouridine in tRNA</text>
        <dbReference type="Rhea" id="RHEA:54572"/>
        <dbReference type="Rhea" id="RHEA-COMP:13339"/>
        <dbReference type="Rhea" id="RHEA-COMP:13934"/>
        <dbReference type="ChEBI" id="CHEBI:65314"/>
        <dbReference type="ChEBI" id="CHEBI:65315"/>
    </reaction>
</comment>
<proteinExistence type="inferred from homology"/>
<dbReference type="FunFam" id="3.30.70.580:FF:000002">
    <property type="entry name" value="tRNA pseudouridine synthase"/>
    <property type="match status" value="1"/>
</dbReference>
<reference evidence="18" key="1">
    <citation type="submission" date="2022-07" db="EMBL/GenBank/DDBJ databases">
        <title>Fungi with potential for degradation of polypropylene.</title>
        <authorList>
            <person name="Gostincar C."/>
        </authorList>
    </citation>
    <scope>NUCLEOTIDE SEQUENCE</scope>
    <source>
        <strain evidence="18">EXF-13287</strain>
    </source>
</reference>
<dbReference type="InterPro" id="IPR020097">
    <property type="entry name" value="PsdUridine_synth_TruA_a/b_dom"/>
</dbReference>
<feature type="compositionally biased region" description="Basic and acidic residues" evidence="16">
    <location>
        <begin position="426"/>
        <end position="440"/>
    </location>
</feature>
<feature type="region of interest" description="Disordered" evidence="16">
    <location>
        <begin position="318"/>
        <end position="440"/>
    </location>
</feature>
<feature type="binding site" evidence="15">
    <location>
        <position position="234"/>
    </location>
    <ligand>
        <name>substrate</name>
    </ligand>
</feature>
<gene>
    <name evidence="18" type="ORF">NKR19_g266</name>
</gene>
<feature type="region of interest" description="Disordered" evidence="16">
    <location>
        <begin position="1"/>
        <end position="100"/>
    </location>
</feature>
<feature type="active site" description="Nucleophile" evidence="14">
    <location>
        <position position="178"/>
    </location>
</feature>
<evidence type="ECO:0000256" key="2">
    <source>
        <dbReference type="ARBA" id="ARBA00001832"/>
    </source>
</evidence>